<dbReference type="FunFam" id="3.20.20.80:FF:000113">
    <property type="entry name" value="Glucan 1,3-beta-glucosidase"/>
    <property type="match status" value="1"/>
</dbReference>
<evidence type="ECO:0000256" key="1">
    <source>
        <dbReference type="ARBA" id="ARBA00004401"/>
    </source>
</evidence>
<dbReference type="Proteomes" id="UP001146120">
    <property type="component" value="Unassembled WGS sequence"/>
</dbReference>
<evidence type="ECO:0000256" key="9">
    <source>
        <dbReference type="ARBA" id="ARBA00023180"/>
    </source>
</evidence>
<sequence length="415" mass="46798">MPAPATPTPVPAPATTAHPKPATKSPAKASPAPSSKTPATTTSIGPGDHVQKSIRAGNTVIRGVNLGGWLVAERWMTEGQPCWKNVSDDISYLGEYFTMKSLTHTPGDDQFKQHRDTWITEQDIQAIASIGLNLVRVPVGFWIMGDQSPDQSPDAPWRTFAPGSIDYLDRLINDWAVKYNLAVMLSLHGHIWSQNGYDHSAPLIAREQHWTDDDKYDDNKEYSIQWAAFMAERYRTSVAFLGLNLMNEPLTPAKEDLILDYFQEAYGRIRSTNDNDCILVVSPQVGAQSPGNMQDFMLAPNYTNVWHEWHPYFIWGHENSNAKQIIDAANGSWHGNPLFFGEWCLNASSSAVFTKDTMQQYVDAQLSSFKTAQKGYTFWSWRHSDYAHGKRTGWSLMDILNEKDPNYQVKFDFSQ</sequence>
<organism evidence="19 20">
    <name type="scientific">Lagenidium giganteum</name>
    <dbReference type="NCBI Taxonomy" id="4803"/>
    <lineage>
        <taxon>Eukaryota</taxon>
        <taxon>Sar</taxon>
        <taxon>Stramenopiles</taxon>
        <taxon>Oomycota</taxon>
        <taxon>Peronosporomycetes</taxon>
        <taxon>Pythiales</taxon>
        <taxon>Pythiaceae</taxon>
    </lineage>
</organism>
<evidence type="ECO:0000256" key="4">
    <source>
        <dbReference type="ARBA" id="ARBA00022692"/>
    </source>
</evidence>
<dbReference type="Pfam" id="PF00150">
    <property type="entry name" value="Cellulase"/>
    <property type="match status" value="1"/>
</dbReference>
<keyword evidence="3" id="KW-1003">Cell membrane</keyword>
<evidence type="ECO:0000256" key="5">
    <source>
        <dbReference type="ARBA" id="ARBA00022801"/>
    </source>
</evidence>
<protein>
    <recommendedName>
        <fullName evidence="14">glucan 1,3-beta-glucosidase</fullName>
        <ecNumber evidence="14">3.2.1.58</ecNumber>
    </recommendedName>
    <alternativeName>
        <fullName evidence="15">Exo-1,3-beta-glucanase D</fullName>
    </alternativeName>
</protein>
<evidence type="ECO:0000256" key="13">
    <source>
        <dbReference type="ARBA" id="ARBA00037126"/>
    </source>
</evidence>
<evidence type="ECO:0000256" key="6">
    <source>
        <dbReference type="ARBA" id="ARBA00022968"/>
    </source>
</evidence>
<evidence type="ECO:0000256" key="16">
    <source>
        <dbReference type="RuleBase" id="RU361153"/>
    </source>
</evidence>
<evidence type="ECO:0000256" key="7">
    <source>
        <dbReference type="ARBA" id="ARBA00022989"/>
    </source>
</evidence>
<evidence type="ECO:0000313" key="20">
    <source>
        <dbReference type="Proteomes" id="UP001146120"/>
    </source>
</evidence>
<evidence type="ECO:0000256" key="17">
    <source>
        <dbReference type="SAM" id="MobiDB-lite"/>
    </source>
</evidence>
<dbReference type="InterPro" id="IPR018087">
    <property type="entry name" value="Glyco_hydro_5_CS"/>
</dbReference>
<keyword evidence="20" id="KW-1185">Reference proteome</keyword>
<evidence type="ECO:0000256" key="8">
    <source>
        <dbReference type="ARBA" id="ARBA00023136"/>
    </source>
</evidence>
<keyword evidence="5 16" id="KW-0378">Hydrolase</keyword>
<reference evidence="19" key="2">
    <citation type="journal article" date="2023" name="Microbiol Resour">
        <title>Decontamination and Annotation of the Draft Genome Sequence of the Oomycete Lagenidium giganteum ARSEF 373.</title>
        <authorList>
            <person name="Morgan W.R."/>
            <person name="Tartar A."/>
        </authorList>
    </citation>
    <scope>NUCLEOTIDE SEQUENCE</scope>
    <source>
        <strain evidence="19">ARSEF 373</strain>
    </source>
</reference>
<comment type="similarity">
    <text evidence="2 16">Belongs to the glycosyl hydrolase 5 (cellulase A) family.</text>
</comment>
<reference evidence="19" key="1">
    <citation type="submission" date="2022-11" db="EMBL/GenBank/DDBJ databases">
        <authorList>
            <person name="Morgan W.R."/>
            <person name="Tartar A."/>
        </authorList>
    </citation>
    <scope>NUCLEOTIDE SEQUENCE</scope>
    <source>
        <strain evidence="19">ARSEF 373</strain>
    </source>
</reference>
<dbReference type="GO" id="GO:0009251">
    <property type="term" value="P:glucan catabolic process"/>
    <property type="evidence" value="ECO:0007669"/>
    <property type="project" value="TreeGrafter"/>
</dbReference>
<evidence type="ECO:0000256" key="14">
    <source>
        <dbReference type="ARBA" id="ARBA00038929"/>
    </source>
</evidence>
<comment type="subcellular location">
    <subcellularLocation>
        <location evidence="1">Cell membrane</location>
        <topology evidence="1">Single-pass type II membrane protein</topology>
    </subcellularLocation>
</comment>
<dbReference type="EC" id="3.2.1.58" evidence="14"/>
<keyword evidence="7" id="KW-1133">Transmembrane helix</keyword>
<feature type="domain" description="Glycoside hydrolase family 5" evidence="18">
    <location>
        <begin position="117"/>
        <end position="383"/>
    </location>
</feature>
<keyword evidence="9" id="KW-0325">Glycoprotein</keyword>
<dbReference type="GO" id="GO:0009986">
    <property type="term" value="C:cell surface"/>
    <property type="evidence" value="ECO:0007669"/>
    <property type="project" value="TreeGrafter"/>
</dbReference>
<comment type="caution">
    <text evidence="19">The sequence shown here is derived from an EMBL/GenBank/DDBJ whole genome shotgun (WGS) entry which is preliminary data.</text>
</comment>
<evidence type="ECO:0000256" key="2">
    <source>
        <dbReference type="ARBA" id="ARBA00005641"/>
    </source>
</evidence>
<proteinExistence type="inferred from homology"/>
<feature type="compositionally biased region" description="Low complexity" evidence="17">
    <location>
        <begin position="13"/>
        <end position="43"/>
    </location>
</feature>
<evidence type="ECO:0000256" key="11">
    <source>
        <dbReference type="ARBA" id="ARBA00023316"/>
    </source>
</evidence>
<evidence type="ECO:0000256" key="10">
    <source>
        <dbReference type="ARBA" id="ARBA00023295"/>
    </source>
</evidence>
<dbReference type="SUPFAM" id="SSF51445">
    <property type="entry name" value="(Trans)glycosidases"/>
    <property type="match status" value="1"/>
</dbReference>
<keyword evidence="11" id="KW-0961">Cell wall biogenesis/degradation</keyword>
<dbReference type="PANTHER" id="PTHR31297:SF34">
    <property type="entry name" value="GLUCAN 1,3-BETA-GLUCOSIDASE 2"/>
    <property type="match status" value="1"/>
</dbReference>
<dbReference type="AlphaFoldDB" id="A0AAV2Z3D6"/>
<evidence type="ECO:0000256" key="3">
    <source>
        <dbReference type="ARBA" id="ARBA00022475"/>
    </source>
</evidence>
<keyword evidence="10 16" id="KW-0326">Glycosidase</keyword>
<dbReference type="GO" id="GO:0004338">
    <property type="term" value="F:glucan exo-1,3-beta-glucosidase activity"/>
    <property type="evidence" value="ECO:0007669"/>
    <property type="project" value="UniProtKB-EC"/>
</dbReference>
<comment type="function">
    <text evidence="13">Glucosidase involved in the degradation of cellulosic biomass. Active on lichenan.</text>
</comment>
<evidence type="ECO:0000256" key="12">
    <source>
        <dbReference type="ARBA" id="ARBA00036824"/>
    </source>
</evidence>
<keyword evidence="4" id="KW-0812">Transmembrane</keyword>
<dbReference type="InterPro" id="IPR017853">
    <property type="entry name" value="GH"/>
</dbReference>
<dbReference type="GO" id="GO:0005886">
    <property type="term" value="C:plasma membrane"/>
    <property type="evidence" value="ECO:0007669"/>
    <property type="project" value="UniProtKB-SubCell"/>
</dbReference>
<dbReference type="InterPro" id="IPR050386">
    <property type="entry name" value="Glycosyl_hydrolase_5"/>
</dbReference>
<evidence type="ECO:0000313" key="19">
    <source>
        <dbReference type="EMBL" id="DBA00906.1"/>
    </source>
</evidence>
<dbReference type="EMBL" id="DAKRPA010000056">
    <property type="protein sequence ID" value="DBA00906.1"/>
    <property type="molecule type" value="Genomic_DNA"/>
</dbReference>
<dbReference type="GO" id="GO:0071555">
    <property type="term" value="P:cell wall organization"/>
    <property type="evidence" value="ECO:0007669"/>
    <property type="project" value="UniProtKB-KW"/>
</dbReference>
<feature type="compositionally biased region" description="Pro residues" evidence="17">
    <location>
        <begin position="1"/>
        <end position="12"/>
    </location>
</feature>
<accession>A0AAV2Z3D6</accession>
<evidence type="ECO:0000256" key="15">
    <source>
        <dbReference type="ARBA" id="ARBA00041260"/>
    </source>
</evidence>
<comment type="catalytic activity">
    <reaction evidence="12">
        <text>Successive hydrolysis of beta-D-glucose units from the non-reducing ends of (1-&gt;3)-beta-D-glucans, releasing alpha-glucose.</text>
        <dbReference type="EC" id="3.2.1.58"/>
    </reaction>
</comment>
<name>A0AAV2Z3D6_9STRA</name>
<dbReference type="PROSITE" id="PS00659">
    <property type="entry name" value="GLYCOSYL_HYDROL_F5"/>
    <property type="match status" value="1"/>
</dbReference>
<dbReference type="GO" id="GO:0005576">
    <property type="term" value="C:extracellular region"/>
    <property type="evidence" value="ECO:0007669"/>
    <property type="project" value="TreeGrafter"/>
</dbReference>
<feature type="region of interest" description="Disordered" evidence="17">
    <location>
        <begin position="1"/>
        <end position="52"/>
    </location>
</feature>
<keyword evidence="6" id="KW-0735">Signal-anchor</keyword>
<dbReference type="Gene3D" id="3.20.20.80">
    <property type="entry name" value="Glycosidases"/>
    <property type="match status" value="1"/>
</dbReference>
<gene>
    <name evidence="19" type="ORF">N0F65_006106</name>
</gene>
<dbReference type="PANTHER" id="PTHR31297">
    <property type="entry name" value="GLUCAN ENDO-1,6-BETA-GLUCOSIDASE B"/>
    <property type="match status" value="1"/>
</dbReference>
<evidence type="ECO:0000259" key="18">
    <source>
        <dbReference type="Pfam" id="PF00150"/>
    </source>
</evidence>
<keyword evidence="8" id="KW-0472">Membrane</keyword>
<dbReference type="InterPro" id="IPR001547">
    <property type="entry name" value="Glyco_hydro_5"/>
</dbReference>